<comment type="caution">
    <text evidence="1">The sequence shown here is derived from an EMBL/GenBank/DDBJ whole genome shotgun (WGS) entry which is preliminary data.</text>
</comment>
<dbReference type="RefSeq" id="WP_119276716.1">
    <property type="nucleotide sequence ID" value="NZ_QWLA01000020.1"/>
</dbReference>
<keyword evidence="2" id="KW-1185">Reference proteome</keyword>
<gene>
    <name evidence="1" type="ORF">Mrose_01328</name>
</gene>
<sequence>MRFYSLLLVVFVSLALAQVEPYKLRVQEWSCKREGRTVVAEGVVLNLTQGTLKDVRANLQVTLGAQVVSNSAFISLRSLGSGKSSAFRVVVPKPAVGSFSCKLWFRNPQAIQIPSLVPQPR</sequence>
<protein>
    <submittedName>
        <fullName evidence="1">Uncharacterized protein</fullName>
    </submittedName>
</protein>
<evidence type="ECO:0000313" key="2">
    <source>
        <dbReference type="Proteomes" id="UP000265341"/>
    </source>
</evidence>
<dbReference type="OrthoDB" id="26049at2"/>
<name>A0A399EUW6_9DEIN</name>
<organism evidence="1 2">
    <name type="scientific">Calidithermus roseus</name>
    <dbReference type="NCBI Taxonomy" id="1644118"/>
    <lineage>
        <taxon>Bacteria</taxon>
        <taxon>Thermotogati</taxon>
        <taxon>Deinococcota</taxon>
        <taxon>Deinococci</taxon>
        <taxon>Thermales</taxon>
        <taxon>Thermaceae</taxon>
        <taxon>Calidithermus</taxon>
    </lineage>
</organism>
<reference evidence="1 2" key="1">
    <citation type="submission" date="2018-08" db="EMBL/GenBank/DDBJ databases">
        <title>Meiothermus roseus NBRC 110900 genome sequencing project.</title>
        <authorList>
            <person name="Da Costa M.S."/>
            <person name="Albuquerque L."/>
            <person name="Raposo P."/>
            <person name="Froufe H.J.C."/>
            <person name="Barroso C.S."/>
            <person name="Egas C."/>
        </authorList>
    </citation>
    <scope>NUCLEOTIDE SEQUENCE [LARGE SCALE GENOMIC DNA]</scope>
    <source>
        <strain evidence="1 2">NBRC 110900</strain>
    </source>
</reference>
<proteinExistence type="predicted"/>
<accession>A0A399EUW6</accession>
<dbReference type="Proteomes" id="UP000265341">
    <property type="component" value="Unassembled WGS sequence"/>
</dbReference>
<dbReference type="EMBL" id="QWLA01000020">
    <property type="protein sequence ID" value="RIH87350.1"/>
    <property type="molecule type" value="Genomic_DNA"/>
</dbReference>
<dbReference type="AlphaFoldDB" id="A0A399EUW6"/>
<evidence type="ECO:0000313" key="1">
    <source>
        <dbReference type="EMBL" id="RIH87350.1"/>
    </source>
</evidence>